<evidence type="ECO:0000313" key="4">
    <source>
        <dbReference type="Proteomes" id="UP000557872"/>
    </source>
</evidence>
<dbReference type="InterPro" id="IPR011050">
    <property type="entry name" value="Pectin_lyase_fold/virulence"/>
</dbReference>
<reference evidence="3 4" key="1">
    <citation type="submission" date="2020-07" db="EMBL/GenBank/DDBJ databases">
        <title>Roseicoccus Jingziensis gen. nov., sp. nov., isolated from coastal seawater.</title>
        <authorList>
            <person name="Feng X."/>
        </authorList>
    </citation>
    <scope>NUCLEOTIDE SEQUENCE [LARGE SCALE GENOMIC DNA]</scope>
    <source>
        <strain evidence="3 4">N1E253</strain>
    </source>
</reference>
<protein>
    <recommendedName>
        <fullName evidence="2">Rhamnogalacturonase A/B/Epimerase-like pectate lyase domain-containing protein</fullName>
    </recommendedName>
</protein>
<evidence type="ECO:0000313" key="3">
    <source>
        <dbReference type="EMBL" id="NWK55178.1"/>
    </source>
</evidence>
<evidence type="ECO:0000256" key="1">
    <source>
        <dbReference type="SAM" id="Phobius"/>
    </source>
</evidence>
<organism evidence="3 4">
    <name type="scientific">Oceaniferula marina</name>
    <dbReference type="NCBI Taxonomy" id="2748318"/>
    <lineage>
        <taxon>Bacteria</taxon>
        <taxon>Pseudomonadati</taxon>
        <taxon>Verrucomicrobiota</taxon>
        <taxon>Verrucomicrobiia</taxon>
        <taxon>Verrucomicrobiales</taxon>
        <taxon>Verrucomicrobiaceae</taxon>
        <taxon>Oceaniferula</taxon>
    </lineage>
</organism>
<dbReference type="SUPFAM" id="SSF141072">
    <property type="entry name" value="CalX-like"/>
    <property type="match status" value="1"/>
</dbReference>
<feature type="domain" description="Rhamnogalacturonase A/B/Epimerase-like pectate lyase" evidence="2">
    <location>
        <begin position="433"/>
        <end position="486"/>
    </location>
</feature>
<keyword evidence="1" id="KW-0812">Transmembrane</keyword>
<dbReference type="Gene3D" id="2.160.20.10">
    <property type="entry name" value="Single-stranded right-handed beta-helix, Pectin lyase-like"/>
    <property type="match status" value="1"/>
</dbReference>
<evidence type="ECO:0000259" key="2">
    <source>
        <dbReference type="Pfam" id="PF12708"/>
    </source>
</evidence>
<comment type="caution">
    <text evidence="3">The sequence shown here is derived from an EMBL/GenBank/DDBJ whole genome shotgun (WGS) entry which is preliminary data.</text>
</comment>
<dbReference type="SUPFAM" id="SSF51126">
    <property type="entry name" value="Pectin lyase-like"/>
    <property type="match status" value="1"/>
</dbReference>
<dbReference type="Pfam" id="PF12708">
    <property type="entry name" value="Pect-lyase_RHGA_epim"/>
    <property type="match status" value="1"/>
</dbReference>
<accession>A0A851GBR2</accession>
<keyword evidence="4" id="KW-1185">Reference proteome</keyword>
<dbReference type="Proteomes" id="UP000557872">
    <property type="component" value="Unassembled WGS sequence"/>
</dbReference>
<gene>
    <name evidence="3" type="ORF">HW115_06120</name>
</gene>
<keyword evidence="1" id="KW-0472">Membrane</keyword>
<dbReference type="RefSeq" id="WP_178931710.1">
    <property type="nucleotide sequence ID" value="NZ_JACBAZ010000002.1"/>
</dbReference>
<dbReference type="InterPro" id="IPR012334">
    <property type="entry name" value="Pectin_lyas_fold"/>
</dbReference>
<dbReference type="InterPro" id="IPR024535">
    <property type="entry name" value="RHGA/B-epi-like_pectate_lyase"/>
</dbReference>
<dbReference type="InterPro" id="IPR038081">
    <property type="entry name" value="CalX-like_sf"/>
</dbReference>
<sequence>MMNDDTIRNALVRLANKRINNTSLCDVWYLLIIFCVLFSSLITVEATLDLNSNGMSDVWERRYNVVGIDPTFDADNDGQSNLLESIAGTDPLSDASVLQITNTQYRARAVFASWSTIKGIRYQLKKSNSLDLGNWTNLGGVVLGNGGPVSIALETPSQNRHFYKIEVIDDWGSVVNQALATQTQDSDKDGQTDMSEFIAGTNPFDVESQLKPPVIQFGSGTSLTWSTERGKMYQVRSSSLTEIEWVDEGLPFVGSGEAMTTSIISESGVQRQYMIHVYDIDTDADGLNDWEEEQVGLDRKLEKTDVYGMGDMDALKTMLASSNEVCVEASNAVANISRMENGGFKIVRKGGVDELTVNYTIGGTAVPNSDYEAINGSVTVPFGQNSVVIPVKPIAGSSLILSESVILTILNDEDYTVGPQSVQQINVLKEVVINIKDYGAVGDGVTDDTLAIQSAIDALEASPNHNTLYVPTGTYRLNTKKATPYYTATSRWRILELGGADLSGRDLIVKGEPDAVFYSTLSPTRVHMMMTVGSFRSLTFRGMSWEKDSVPLEEVIGRSPNGADGVSIVNVDDRKIESVSFYDCTFNNCHGAVWIYTSGYDNRGKLAQFNFCRNKVLNPYGSNTINGQLSWGGGLQLRVSSWVNHARYEDNLFEGGGADMTDTSTSPGGKLKDASHYGSPLNLEFTNNVVRFMGYESVYQVNDNTAMGATTTAFTMPPPDGVSTAEVIMSAGNNTFRQGDIINLRAPAVPGLASQNNILEVNSFDVSTRELSFKNTGHITNVAFGTEITRSKAVYLNNTADPTHANISQNFFDGVIPTGAEEQTNNYGIAVMAKSTIRNNIIVRWGIGIQLYEEVHTPLFPASNGSIIQNNYIFSRDTTVYTDIYAHGIQSWGKNEYIAGNTIITPVAIRFVGITLRGEDSLAENNSVLPIVKRNNGYYSSVRATGLGVGNESSGLLLRANRTYGLDLGVGQLQPNGYIPHYVSQHQSFDDVVGVDPKSTILP</sequence>
<proteinExistence type="predicted"/>
<dbReference type="AlphaFoldDB" id="A0A851GBR2"/>
<keyword evidence="1" id="KW-1133">Transmembrane helix</keyword>
<dbReference type="Gene3D" id="2.60.40.2030">
    <property type="match status" value="1"/>
</dbReference>
<name>A0A851GBR2_9BACT</name>
<dbReference type="EMBL" id="JACBAZ010000002">
    <property type="protein sequence ID" value="NWK55178.1"/>
    <property type="molecule type" value="Genomic_DNA"/>
</dbReference>
<feature type="transmembrane region" description="Helical" evidence="1">
    <location>
        <begin position="27"/>
        <end position="48"/>
    </location>
</feature>